<dbReference type="Pfam" id="PF01844">
    <property type="entry name" value="HNH"/>
    <property type="match status" value="1"/>
</dbReference>
<evidence type="ECO:0000256" key="1">
    <source>
        <dbReference type="SAM" id="SignalP"/>
    </source>
</evidence>
<keyword evidence="3" id="KW-0255">Endonuclease</keyword>
<dbReference type="InterPro" id="IPR002711">
    <property type="entry name" value="HNH"/>
</dbReference>
<dbReference type="RefSeq" id="WP_151650358.1">
    <property type="nucleotide sequence ID" value="NZ_CP044543.1"/>
</dbReference>
<name>A0A5P6PFE2_9BRAD</name>
<dbReference type="EMBL" id="CP044543">
    <property type="protein sequence ID" value="QFI76960.1"/>
    <property type="molecule type" value="Genomic_DNA"/>
</dbReference>
<protein>
    <submittedName>
        <fullName evidence="3">HNH endonuclease</fullName>
    </submittedName>
</protein>
<dbReference type="InterPro" id="IPR003615">
    <property type="entry name" value="HNH_nuc"/>
</dbReference>
<organism evidence="3 4">
    <name type="scientific">Bradyrhizobium betae</name>
    <dbReference type="NCBI Taxonomy" id="244734"/>
    <lineage>
        <taxon>Bacteria</taxon>
        <taxon>Pseudomonadati</taxon>
        <taxon>Pseudomonadota</taxon>
        <taxon>Alphaproteobacteria</taxon>
        <taxon>Hyphomicrobiales</taxon>
        <taxon>Nitrobacteraceae</taxon>
        <taxon>Bradyrhizobium</taxon>
    </lineage>
</organism>
<dbReference type="KEGG" id="bbet:F8237_33980"/>
<dbReference type="AlphaFoldDB" id="A0A5P6PFE2"/>
<dbReference type="Gene3D" id="1.10.30.50">
    <property type="match status" value="1"/>
</dbReference>
<dbReference type="Proteomes" id="UP000325641">
    <property type="component" value="Chromosome"/>
</dbReference>
<keyword evidence="3" id="KW-0378">Hydrolase</keyword>
<evidence type="ECO:0000313" key="3">
    <source>
        <dbReference type="EMBL" id="QFI76960.1"/>
    </source>
</evidence>
<dbReference type="OrthoDB" id="109506at2"/>
<feature type="signal peptide" evidence="1">
    <location>
        <begin position="1"/>
        <end position="17"/>
    </location>
</feature>
<feature type="chain" id="PRO_5024821312" evidence="1">
    <location>
        <begin position="18"/>
        <end position="218"/>
    </location>
</feature>
<evidence type="ECO:0000259" key="2">
    <source>
        <dbReference type="Pfam" id="PF01844"/>
    </source>
</evidence>
<dbReference type="GO" id="GO:0004519">
    <property type="term" value="F:endonuclease activity"/>
    <property type="evidence" value="ECO:0007669"/>
    <property type="project" value="UniProtKB-KW"/>
</dbReference>
<evidence type="ECO:0000313" key="4">
    <source>
        <dbReference type="Proteomes" id="UP000325641"/>
    </source>
</evidence>
<dbReference type="GO" id="GO:0008270">
    <property type="term" value="F:zinc ion binding"/>
    <property type="evidence" value="ECO:0007669"/>
    <property type="project" value="InterPro"/>
</dbReference>
<proteinExistence type="predicted"/>
<sequence length="218" mass="25416">MRWIGFLLVLLVSPAAAEEYITHPQWHLTPGVTQDLTARQICRVKWGQDARSVTAKMKQNVIDAYRFDVKRCPLTTFQGKRVRRLEIDHLIPRSIGGADDEHNLWPQCYEQVKPDKSQQEDGAHKKDRLETYLHAQLCKSPSDDLLREYQSKIRSNWISFYHEVYADELMPVATIFEPFKREVGVSGHSGTKKKVKAIKKRRHVFIRAKHPKKRKSTN</sequence>
<keyword evidence="1" id="KW-0732">Signal</keyword>
<feature type="domain" description="HNH" evidence="2">
    <location>
        <begin position="82"/>
        <end position="108"/>
    </location>
</feature>
<accession>A0A5P6PFE2</accession>
<reference evidence="4" key="1">
    <citation type="submission" date="2019-10" db="EMBL/GenBank/DDBJ databases">
        <title>Complete Genome Sequence of Bradyrhizobium betae type strain PL7HG1T.</title>
        <authorList>
            <person name="Bromfield E.S.P."/>
            <person name="Cloutier S."/>
        </authorList>
    </citation>
    <scope>NUCLEOTIDE SEQUENCE [LARGE SCALE GENOMIC DNA]</scope>
    <source>
        <strain evidence="4">PL7HG1</strain>
    </source>
</reference>
<dbReference type="GO" id="GO:0003676">
    <property type="term" value="F:nucleic acid binding"/>
    <property type="evidence" value="ECO:0007669"/>
    <property type="project" value="InterPro"/>
</dbReference>
<gene>
    <name evidence="3" type="ORF">F8237_33980</name>
</gene>
<dbReference type="CDD" id="cd00085">
    <property type="entry name" value="HNHc"/>
    <property type="match status" value="1"/>
</dbReference>
<keyword evidence="3" id="KW-0540">Nuclease</keyword>